<keyword evidence="8" id="KW-0675">Receptor</keyword>
<evidence type="ECO:0000259" key="13">
    <source>
        <dbReference type="PROSITE" id="PS50835"/>
    </source>
</evidence>
<keyword evidence="2" id="KW-1003">Cell membrane</keyword>
<dbReference type="Proteomes" id="UP000824782">
    <property type="component" value="Unassembled WGS sequence"/>
</dbReference>
<dbReference type="PANTHER" id="PTHR25466">
    <property type="entry name" value="T-LYMPHOCYTE ACTIVATION ANTIGEN"/>
    <property type="match status" value="1"/>
</dbReference>
<dbReference type="GO" id="GO:0042130">
    <property type="term" value="P:negative regulation of T cell proliferation"/>
    <property type="evidence" value="ECO:0007669"/>
    <property type="project" value="TreeGrafter"/>
</dbReference>
<keyword evidence="3 11" id="KW-0812">Transmembrane</keyword>
<dbReference type="Pfam" id="PF22705">
    <property type="entry name" value="C2-set_3"/>
    <property type="match status" value="1"/>
</dbReference>
<organism evidence="14 15">
    <name type="scientific">Engystomops pustulosus</name>
    <name type="common">Tungara frog</name>
    <name type="synonym">Physalaemus pustulosus</name>
    <dbReference type="NCBI Taxonomy" id="76066"/>
    <lineage>
        <taxon>Eukaryota</taxon>
        <taxon>Metazoa</taxon>
        <taxon>Chordata</taxon>
        <taxon>Craniata</taxon>
        <taxon>Vertebrata</taxon>
        <taxon>Euteleostomi</taxon>
        <taxon>Amphibia</taxon>
        <taxon>Batrachia</taxon>
        <taxon>Anura</taxon>
        <taxon>Neobatrachia</taxon>
        <taxon>Hyloidea</taxon>
        <taxon>Leptodactylidae</taxon>
        <taxon>Leiuperinae</taxon>
        <taxon>Engystomops</taxon>
    </lineage>
</organism>
<evidence type="ECO:0000256" key="12">
    <source>
        <dbReference type="SAM" id="SignalP"/>
    </source>
</evidence>
<keyword evidence="7" id="KW-1015">Disulfide bond</keyword>
<evidence type="ECO:0000256" key="7">
    <source>
        <dbReference type="ARBA" id="ARBA00023157"/>
    </source>
</evidence>
<feature type="domain" description="Ig-like" evidence="13">
    <location>
        <begin position="144"/>
        <end position="239"/>
    </location>
</feature>
<feature type="transmembrane region" description="Helical" evidence="11">
    <location>
        <begin position="251"/>
        <end position="272"/>
    </location>
</feature>
<keyword evidence="5 11" id="KW-1133">Transmembrane helix</keyword>
<comment type="caution">
    <text evidence="14">The sequence shown here is derived from an EMBL/GenBank/DDBJ whole genome shotgun (WGS) entry which is preliminary data.</text>
</comment>
<evidence type="ECO:0000256" key="9">
    <source>
        <dbReference type="ARBA" id="ARBA00023180"/>
    </source>
</evidence>
<evidence type="ECO:0000256" key="2">
    <source>
        <dbReference type="ARBA" id="ARBA00022475"/>
    </source>
</evidence>
<keyword evidence="6 11" id="KW-0472">Membrane</keyword>
<dbReference type="EMBL" id="WNYA01000001">
    <property type="protein sequence ID" value="KAG8595599.1"/>
    <property type="molecule type" value="Genomic_DNA"/>
</dbReference>
<dbReference type="SUPFAM" id="SSF48726">
    <property type="entry name" value="Immunoglobulin"/>
    <property type="match status" value="2"/>
</dbReference>
<dbReference type="AlphaFoldDB" id="A0AAV7DDM6"/>
<dbReference type="InterPro" id="IPR051713">
    <property type="entry name" value="T-cell_Activation_Regulation"/>
</dbReference>
<comment type="subcellular location">
    <subcellularLocation>
        <location evidence="1">Cell membrane</location>
        <topology evidence="1">Single-pass type I membrane protein</topology>
    </subcellularLocation>
</comment>
<dbReference type="GO" id="GO:0031295">
    <property type="term" value="P:T cell costimulation"/>
    <property type="evidence" value="ECO:0007669"/>
    <property type="project" value="TreeGrafter"/>
</dbReference>
<protein>
    <recommendedName>
        <fullName evidence="13">Ig-like domain-containing protein</fullName>
    </recommendedName>
</protein>
<dbReference type="GO" id="GO:0071222">
    <property type="term" value="P:cellular response to lipopolysaccharide"/>
    <property type="evidence" value="ECO:0007669"/>
    <property type="project" value="TreeGrafter"/>
</dbReference>
<accession>A0AAV7DDM6</accession>
<sequence>MAIRSSLLLVVLFWRCCTISVSGLFTVEARKPHYIAEYGGNISMECQFKMDQETNVENLTILWKRIKDNINTVEVVKYINGKDSEILQEMDDNSRMKLLSNELHKGSAILHINNIKMTDAGQYVCIISSHGSDYKVINLEVQAPYKKITTQIRDVVNSFGETLKEVSCQSFGYPEAQVNWTVDKENHTLAHNISYILTADRLFNVTSVVRIPATSYRKLTCSFWNGITHNATSLSFTISENVKAKSQEWKMLLASFTILIVIAFFLTAVVYVSGQYRRFYQIGTCFYMKRDNASSTRNFPSVYIRSQSENTIVGKYFTLSFT</sequence>
<keyword evidence="10" id="KW-0393">Immunoglobulin domain</keyword>
<dbReference type="GO" id="GO:0042102">
    <property type="term" value="P:positive regulation of T cell proliferation"/>
    <property type="evidence" value="ECO:0007669"/>
    <property type="project" value="TreeGrafter"/>
</dbReference>
<evidence type="ECO:0000313" key="15">
    <source>
        <dbReference type="Proteomes" id="UP000824782"/>
    </source>
</evidence>
<dbReference type="InterPro" id="IPR013783">
    <property type="entry name" value="Ig-like_fold"/>
</dbReference>
<evidence type="ECO:0000256" key="3">
    <source>
        <dbReference type="ARBA" id="ARBA00022692"/>
    </source>
</evidence>
<keyword evidence="4 12" id="KW-0732">Signal</keyword>
<dbReference type="InterPro" id="IPR007110">
    <property type="entry name" value="Ig-like_dom"/>
</dbReference>
<evidence type="ECO:0000313" key="14">
    <source>
        <dbReference type="EMBL" id="KAG8595599.1"/>
    </source>
</evidence>
<name>A0AAV7DDM6_ENGPU</name>
<feature type="domain" description="Ig-like" evidence="13">
    <location>
        <begin position="39"/>
        <end position="142"/>
    </location>
</feature>
<dbReference type="SMART" id="SM00409">
    <property type="entry name" value="IG"/>
    <property type="match status" value="1"/>
</dbReference>
<keyword evidence="15" id="KW-1185">Reference proteome</keyword>
<evidence type="ECO:0000256" key="5">
    <source>
        <dbReference type="ARBA" id="ARBA00022989"/>
    </source>
</evidence>
<keyword evidence="9" id="KW-0325">Glycoprotein</keyword>
<evidence type="ECO:0000256" key="1">
    <source>
        <dbReference type="ARBA" id="ARBA00004251"/>
    </source>
</evidence>
<evidence type="ECO:0000256" key="11">
    <source>
        <dbReference type="SAM" id="Phobius"/>
    </source>
</evidence>
<dbReference type="GO" id="GO:0009897">
    <property type="term" value="C:external side of plasma membrane"/>
    <property type="evidence" value="ECO:0007669"/>
    <property type="project" value="TreeGrafter"/>
</dbReference>
<dbReference type="InterPro" id="IPR053896">
    <property type="entry name" value="BTN3A2-like_Ig-C"/>
</dbReference>
<evidence type="ECO:0000256" key="4">
    <source>
        <dbReference type="ARBA" id="ARBA00022729"/>
    </source>
</evidence>
<dbReference type="GO" id="GO:0006955">
    <property type="term" value="P:immune response"/>
    <property type="evidence" value="ECO:0007669"/>
    <property type="project" value="TreeGrafter"/>
</dbReference>
<dbReference type="InterPro" id="IPR003599">
    <property type="entry name" value="Ig_sub"/>
</dbReference>
<evidence type="ECO:0000256" key="8">
    <source>
        <dbReference type="ARBA" id="ARBA00023170"/>
    </source>
</evidence>
<evidence type="ECO:0000256" key="6">
    <source>
        <dbReference type="ARBA" id="ARBA00023136"/>
    </source>
</evidence>
<dbReference type="Gene3D" id="2.60.40.10">
    <property type="entry name" value="Immunoglobulins"/>
    <property type="match status" value="2"/>
</dbReference>
<dbReference type="GO" id="GO:0007166">
    <property type="term" value="P:cell surface receptor signaling pathway"/>
    <property type="evidence" value="ECO:0007669"/>
    <property type="project" value="TreeGrafter"/>
</dbReference>
<feature type="signal peptide" evidence="12">
    <location>
        <begin position="1"/>
        <end position="23"/>
    </location>
</feature>
<feature type="chain" id="PRO_5043585916" description="Ig-like domain-containing protein" evidence="12">
    <location>
        <begin position="24"/>
        <end position="322"/>
    </location>
</feature>
<reference evidence="14" key="1">
    <citation type="thesis" date="2020" institute="ProQuest LLC" country="789 East Eisenhower Parkway, Ann Arbor, MI, USA">
        <title>Comparative Genomics and Chromosome Evolution.</title>
        <authorList>
            <person name="Mudd A.B."/>
        </authorList>
    </citation>
    <scope>NUCLEOTIDE SEQUENCE</scope>
    <source>
        <strain evidence="14">237g6f4</strain>
        <tissue evidence="14">Blood</tissue>
    </source>
</reference>
<dbReference type="InterPro" id="IPR036179">
    <property type="entry name" value="Ig-like_dom_sf"/>
</dbReference>
<gene>
    <name evidence="14" type="ORF">GDO81_001567</name>
</gene>
<dbReference type="PANTHER" id="PTHR25466:SF3">
    <property type="entry name" value="PROGRAMMED CELL DEATH 1 LIGAND 1"/>
    <property type="match status" value="1"/>
</dbReference>
<proteinExistence type="predicted"/>
<dbReference type="PROSITE" id="PS50835">
    <property type="entry name" value="IG_LIKE"/>
    <property type="match status" value="2"/>
</dbReference>
<evidence type="ECO:0000256" key="10">
    <source>
        <dbReference type="ARBA" id="ARBA00023319"/>
    </source>
</evidence>